<gene>
    <name evidence="3" type="ORF">A7K91_00090</name>
</gene>
<dbReference type="CDD" id="cd00093">
    <property type="entry name" value="HTH_XRE"/>
    <property type="match status" value="1"/>
</dbReference>
<dbReference type="GO" id="GO:0003700">
    <property type="term" value="F:DNA-binding transcription factor activity"/>
    <property type="evidence" value="ECO:0007669"/>
    <property type="project" value="TreeGrafter"/>
</dbReference>
<proteinExistence type="predicted"/>
<accession>A0A1A5YMF2</accession>
<dbReference type="RefSeq" id="WP_068681359.1">
    <property type="nucleotide sequence ID" value="NZ_LYPA01000044.1"/>
</dbReference>
<dbReference type="SMART" id="SM00530">
    <property type="entry name" value="HTH_XRE"/>
    <property type="match status" value="1"/>
</dbReference>
<evidence type="ECO:0000259" key="2">
    <source>
        <dbReference type="PROSITE" id="PS50943"/>
    </source>
</evidence>
<sequence length="114" mass="12888">MSDAISKVLGERLRTYRRRKNMTQEELAHRASFSTSFISDVERAEKSPTIESLVRITDALGITLEELFANTQAGKKTKEAETISSIIGKIHNLPPQELQSVNQMVDLLLGFRRK</sequence>
<organism evidence="3 4">
    <name type="scientific">Paenibacillus oryzae</name>
    <dbReference type="NCBI Taxonomy" id="1844972"/>
    <lineage>
        <taxon>Bacteria</taxon>
        <taxon>Bacillati</taxon>
        <taxon>Bacillota</taxon>
        <taxon>Bacilli</taxon>
        <taxon>Bacillales</taxon>
        <taxon>Paenibacillaceae</taxon>
        <taxon>Paenibacillus</taxon>
    </lineage>
</organism>
<dbReference type="STRING" id="1844972.A7K91_00090"/>
<name>A0A1A5YMF2_9BACL</name>
<dbReference type="Gene3D" id="1.10.260.40">
    <property type="entry name" value="lambda repressor-like DNA-binding domains"/>
    <property type="match status" value="1"/>
</dbReference>
<evidence type="ECO:0000313" key="4">
    <source>
        <dbReference type="Proteomes" id="UP000092024"/>
    </source>
</evidence>
<dbReference type="GO" id="GO:0003677">
    <property type="term" value="F:DNA binding"/>
    <property type="evidence" value="ECO:0007669"/>
    <property type="project" value="UniProtKB-KW"/>
</dbReference>
<evidence type="ECO:0000256" key="1">
    <source>
        <dbReference type="ARBA" id="ARBA00023125"/>
    </source>
</evidence>
<dbReference type="InterPro" id="IPR001387">
    <property type="entry name" value="Cro/C1-type_HTH"/>
</dbReference>
<dbReference type="AlphaFoldDB" id="A0A1A5YMF2"/>
<reference evidence="3 4" key="1">
    <citation type="submission" date="2016-05" db="EMBL/GenBank/DDBJ databases">
        <title>Paenibacillus oryzae. sp. nov., isolated from the rice root.</title>
        <authorList>
            <person name="Zhang J."/>
            <person name="Zhang X."/>
        </authorList>
    </citation>
    <scope>NUCLEOTIDE SEQUENCE [LARGE SCALE GENOMIC DNA]</scope>
    <source>
        <strain evidence="3 4">1DrF-4</strain>
    </source>
</reference>
<dbReference type="GO" id="GO:0005829">
    <property type="term" value="C:cytosol"/>
    <property type="evidence" value="ECO:0007669"/>
    <property type="project" value="TreeGrafter"/>
</dbReference>
<keyword evidence="1" id="KW-0238">DNA-binding</keyword>
<comment type="caution">
    <text evidence="3">The sequence shown here is derived from an EMBL/GenBank/DDBJ whole genome shotgun (WGS) entry which is preliminary data.</text>
</comment>
<feature type="domain" description="HTH cro/C1-type" evidence="2">
    <location>
        <begin position="13"/>
        <end position="67"/>
    </location>
</feature>
<dbReference type="Pfam" id="PF01381">
    <property type="entry name" value="HTH_3"/>
    <property type="match status" value="1"/>
</dbReference>
<dbReference type="OrthoDB" id="9814553at2"/>
<dbReference type="Proteomes" id="UP000092024">
    <property type="component" value="Unassembled WGS sequence"/>
</dbReference>
<dbReference type="InterPro" id="IPR010982">
    <property type="entry name" value="Lambda_DNA-bd_dom_sf"/>
</dbReference>
<evidence type="ECO:0000313" key="3">
    <source>
        <dbReference type="EMBL" id="OBR66718.1"/>
    </source>
</evidence>
<dbReference type="PANTHER" id="PTHR46797:SF1">
    <property type="entry name" value="METHYLPHOSPHONATE SYNTHASE"/>
    <property type="match status" value="1"/>
</dbReference>
<protein>
    <recommendedName>
        <fullName evidence="2">HTH cro/C1-type domain-containing protein</fullName>
    </recommendedName>
</protein>
<dbReference type="PANTHER" id="PTHR46797">
    <property type="entry name" value="HTH-TYPE TRANSCRIPTIONAL REGULATOR"/>
    <property type="match status" value="1"/>
</dbReference>
<dbReference type="InterPro" id="IPR050807">
    <property type="entry name" value="TransReg_Diox_bact_type"/>
</dbReference>
<dbReference type="PROSITE" id="PS50943">
    <property type="entry name" value="HTH_CROC1"/>
    <property type="match status" value="1"/>
</dbReference>
<dbReference type="EMBL" id="LYPA01000044">
    <property type="protein sequence ID" value="OBR66718.1"/>
    <property type="molecule type" value="Genomic_DNA"/>
</dbReference>
<dbReference type="SUPFAM" id="SSF47413">
    <property type="entry name" value="lambda repressor-like DNA-binding domains"/>
    <property type="match status" value="1"/>
</dbReference>
<keyword evidence="4" id="KW-1185">Reference proteome</keyword>